<dbReference type="Gene3D" id="3.40.630.30">
    <property type="match status" value="1"/>
</dbReference>
<dbReference type="Proteomes" id="UP000276309">
    <property type="component" value="Chromosome"/>
</dbReference>
<keyword evidence="3" id="KW-1185">Reference proteome</keyword>
<evidence type="ECO:0000313" key="3">
    <source>
        <dbReference type="Proteomes" id="UP000276309"/>
    </source>
</evidence>
<name>A0A3G2L9K6_9FLAO</name>
<organism evidence="2 3">
    <name type="scientific">Euzebyella marina</name>
    <dbReference type="NCBI Taxonomy" id="1761453"/>
    <lineage>
        <taxon>Bacteria</taxon>
        <taxon>Pseudomonadati</taxon>
        <taxon>Bacteroidota</taxon>
        <taxon>Flavobacteriia</taxon>
        <taxon>Flavobacteriales</taxon>
        <taxon>Flavobacteriaceae</taxon>
        <taxon>Euzebyella</taxon>
    </lineage>
</organism>
<dbReference type="EMBL" id="CP032050">
    <property type="protein sequence ID" value="AYN68945.1"/>
    <property type="molecule type" value="Genomic_DNA"/>
</dbReference>
<dbReference type="RefSeq" id="WP_121849956.1">
    <property type="nucleotide sequence ID" value="NZ_CP032050.1"/>
</dbReference>
<dbReference type="AlphaFoldDB" id="A0A3G2L9K6"/>
<evidence type="ECO:0000259" key="1">
    <source>
        <dbReference type="PROSITE" id="PS51186"/>
    </source>
</evidence>
<sequence>MTKIVRASTQHIDELLTLAPKSFIDSHGHSASASDIDYYIERNFNETIFRNELLDKQIAYFLIYNDEQLAGYSKLTLNATNSCVTTQSVTKLDRLYLLKAFYGRDLGKELMLFNLNFSKQNHQQGMWLFVWKENPRAIAFYQKNGFKIVGEGDFKISESHSNPNHIMYLDYQV</sequence>
<gene>
    <name evidence="2" type="ORF">D1013_16945</name>
</gene>
<dbReference type="GO" id="GO:0016747">
    <property type="term" value="F:acyltransferase activity, transferring groups other than amino-acyl groups"/>
    <property type="evidence" value="ECO:0007669"/>
    <property type="project" value="InterPro"/>
</dbReference>
<reference evidence="2 3" key="1">
    <citation type="submission" date="2018-08" db="EMBL/GenBank/DDBJ databases">
        <title>The reduced genetic potential of extracellular carbohydrate catabolism in Euzebyella marina RN62, a Flavobacteriia bacterium isolated from the hadal water.</title>
        <authorList>
            <person name="Xue C."/>
        </authorList>
    </citation>
    <scope>NUCLEOTIDE SEQUENCE [LARGE SCALE GENOMIC DNA]</scope>
    <source>
        <strain evidence="2 3">RN62</strain>
    </source>
</reference>
<evidence type="ECO:0000313" key="2">
    <source>
        <dbReference type="EMBL" id="AYN68945.1"/>
    </source>
</evidence>
<dbReference type="InterPro" id="IPR016181">
    <property type="entry name" value="Acyl_CoA_acyltransferase"/>
</dbReference>
<proteinExistence type="predicted"/>
<accession>A0A3G2L9K6</accession>
<dbReference type="KEGG" id="emar:D1013_16945"/>
<dbReference type="OrthoDB" id="7205533at2"/>
<dbReference type="SUPFAM" id="SSF55729">
    <property type="entry name" value="Acyl-CoA N-acyltransferases (Nat)"/>
    <property type="match status" value="1"/>
</dbReference>
<dbReference type="InterPro" id="IPR000182">
    <property type="entry name" value="GNAT_dom"/>
</dbReference>
<feature type="domain" description="N-acetyltransferase" evidence="1">
    <location>
        <begin position="2"/>
        <end position="172"/>
    </location>
</feature>
<keyword evidence="2" id="KW-0808">Transferase</keyword>
<dbReference type="Pfam" id="PF00583">
    <property type="entry name" value="Acetyltransf_1"/>
    <property type="match status" value="1"/>
</dbReference>
<protein>
    <submittedName>
        <fullName evidence="2">GNAT family N-acetyltransferase</fullName>
    </submittedName>
</protein>
<dbReference type="PROSITE" id="PS51186">
    <property type="entry name" value="GNAT"/>
    <property type="match status" value="1"/>
</dbReference>